<gene>
    <name evidence="4" type="ORF">J3P46_17920</name>
</gene>
<dbReference type="GO" id="GO:0008408">
    <property type="term" value="F:3'-5' exonuclease activity"/>
    <property type="evidence" value="ECO:0007669"/>
    <property type="project" value="InterPro"/>
</dbReference>
<dbReference type="GO" id="GO:0003676">
    <property type="term" value="F:nucleic acid binding"/>
    <property type="evidence" value="ECO:0007669"/>
    <property type="project" value="InterPro"/>
</dbReference>
<feature type="domain" description="OB" evidence="3">
    <location>
        <begin position="56"/>
        <end position="115"/>
    </location>
</feature>
<organism evidence="4 5">
    <name type="scientific">Janthinobacterium lividum</name>
    <dbReference type="NCBI Taxonomy" id="29581"/>
    <lineage>
        <taxon>Bacteria</taxon>
        <taxon>Pseudomonadati</taxon>
        <taxon>Pseudomonadota</taxon>
        <taxon>Betaproteobacteria</taxon>
        <taxon>Burkholderiales</taxon>
        <taxon>Oxalobacteraceae</taxon>
        <taxon>Janthinobacterium</taxon>
    </lineage>
</organism>
<evidence type="ECO:0000256" key="2">
    <source>
        <dbReference type="ARBA" id="ARBA00017273"/>
    </source>
</evidence>
<dbReference type="PANTHER" id="PTHR32294:SF4">
    <property type="entry name" value="ERROR-PRONE DNA POLYMERASE"/>
    <property type="match status" value="1"/>
</dbReference>
<dbReference type="RefSeq" id="WP_151096078.1">
    <property type="nucleotide sequence ID" value="NZ_CP071520.1"/>
</dbReference>
<reference evidence="4 5" key="1">
    <citation type="submission" date="2021-03" db="EMBL/GenBank/DDBJ databases">
        <title>Draft genome sequence of Janthinobacterium sp. strain PLB02 isolated from infected primmorphs (Lubomirskia baicalensis).</title>
        <authorList>
            <person name="Chernogor L.I."/>
            <person name="Belikov S.I."/>
            <person name="Petrushin I.S."/>
        </authorList>
    </citation>
    <scope>NUCLEOTIDE SEQUENCE [LARGE SCALE GENOMIC DNA]</scope>
    <source>
        <strain evidence="4 5">PLB02</strain>
    </source>
</reference>
<protein>
    <recommendedName>
        <fullName evidence="2">Error-prone DNA polymerase</fullName>
    </recommendedName>
</protein>
<comment type="similarity">
    <text evidence="1">Belongs to the DNA polymerase type-C family. DnaE2 subfamily.</text>
</comment>
<dbReference type="InterPro" id="IPR004805">
    <property type="entry name" value="DnaE2/DnaE/PolC"/>
</dbReference>
<evidence type="ECO:0000259" key="3">
    <source>
        <dbReference type="Pfam" id="PF01336"/>
    </source>
</evidence>
<proteinExistence type="inferred from homology"/>
<dbReference type="EMBL" id="CP071520">
    <property type="protein sequence ID" value="QSX94597.1"/>
    <property type="molecule type" value="Genomic_DNA"/>
</dbReference>
<dbReference type="Pfam" id="PF01336">
    <property type="entry name" value="tRNA_anti-codon"/>
    <property type="match status" value="1"/>
</dbReference>
<evidence type="ECO:0000313" key="4">
    <source>
        <dbReference type="EMBL" id="QSX94597.1"/>
    </source>
</evidence>
<dbReference type="AlphaFoldDB" id="A0AAJ4MPC2"/>
<dbReference type="InterPro" id="IPR004365">
    <property type="entry name" value="NA-bd_OB_tRNA"/>
</dbReference>
<evidence type="ECO:0000313" key="5">
    <source>
        <dbReference type="Proteomes" id="UP000662821"/>
    </source>
</evidence>
<sequence>MDAPSEAENIVADYQHLGLMLGRHPLALLRKRFAAMRFLPAEILNQFDNGRLACSCGIVTVRQRPETANGVIFVTIEDESGTVKVICWPNLVEQQRRELMGAKLLDVYVVWQCERNVRHLVAKRLVDLSHLLGELDTKSRNFH</sequence>
<evidence type="ECO:0000256" key="1">
    <source>
        <dbReference type="ARBA" id="ARBA00007391"/>
    </source>
</evidence>
<accession>A0AAJ4MPC2</accession>
<dbReference type="GO" id="GO:0006260">
    <property type="term" value="P:DNA replication"/>
    <property type="evidence" value="ECO:0007669"/>
    <property type="project" value="InterPro"/>
</dbReference>
<dbReference type="CDD" id="cd04485">
    <property type="entry name" value="DnaE_OBF"/>
    <property type="match status" value="1"/>
</dbReference>
<name>A0AAJ4MPC2_9BURK</name>
<dbReference type="PANTHER" id="PTHR32294">
    <property type="entry name" value="DNA POLYMERASE III SUBUNIT ALPHA"/>
    <property type="match status" value="1"/>
</dbReference>
<dbReference type="Proteomes" id="UP000662821">
    <property type="component" value="Chromosome"/>
</dbReference>